<comment type="caution">
    <text evidence="16">The sequence shown here is derived from an EMBL/GenBank/DDBJ whole genome shotgun (WGS) entry which is preliminary data.</text>
</comment>
<evidence type="ECO:0000256" key="4">
    <source>
        <dbReference type="ARBA" id="ARBA00022679"/>
    </source>
</evidence>
<evidence type="ECO:0000256" key="12">
    <source>
        <dbReference type="PROSITE-ProRule" id="PRU00175"/>
    </source>
</evidence>
<sequence>MKAALAADKATPEPIARNPARPTATINPPTKAQRKTVRYGTLVGLGRVDDAVVVSVEEGNVLLQRRQVRRPLACAAWNQTKRRHLLPVGRILFLQGSEKSCLPVEREDDAIDCAKRRRRIDAIKYMITPVNAVDVAYECVGLMDDDVQNRERERWLLRLLSISLSCVWLILISMFTLCVKESATDADIGMLSRYRYSEFHRDGQKLIKEGLMVPDLNDRGFTSDERVLPKEDACCCICLTSYEDGNSLLSLLCNHHFHSSCIVKWLRINATCPLCKYHILNG</sequence>
<dbReference type="Gene3D" id="3.30.40.10">
    <property type="entry name" value="Zinc/RING finger domain, C3HC4 (zinc finger)"/>
    <property type="match status" value="1"/>
</dbReference>
<dbReference type="PANTHER" id="PTHR45977">
    <property type="entry name" value="TARGET OF ERK KINASE MPK-1"/>
    <property type="match status" value="1"/>
</dbReference>
<evidence type="ECO:0000256" key="5">
    <source>
        <dbReference type="ARBA" id="ARBA00022692"/>
    </source>
</evidence>
<dbReference type="GO" id="GO:0006511">
    <property type="term" value="P:ubiquitin-dependent protein catabolic process"/>
    <property type="evidence" value="ECO:0007669"/>
    <property type="project" value="TreeGrafter"/>
</dbReference>
<dbReference type="GO" id="GO:0016567">
    <property type="term" value="P:protein ubiquitination"/>
    <property type="evidence" value="ECO:0007669"/>
    <property type="project" value="TreeGrafter"/>
</dbReference>
<evidence type="ECO:0000256" key="14">
    <source>
        <dbReference type="SAM" id="Phobius"/>
    </source>
</evidence>
<protein>
    <recommendedName>
        <fullName evidence="3">RING-type E3 ubiquitin transferase</fullName>
        <ecNumber evidence="3">2.3.2.27</ecNumber>
    </recommendedName>
</protein>
<dbReference type="SUPFAM" id="SSF57850">
    <property type="entry name" value="RING/U-box"/>
    <property type="match status" value="1"/>
</dbReference>
<keyword evidence="9" id="KW-0862">Zinc</keyword>
<evidence type="ECO:0000256" key="9">
    <source>
        <dbReference type="ARBA" id="ARBA00022833"/>
    </source>
</evidence>
<dbReference type="AlphaFoldDB" id="A0A8J5EPI6"/>
<dbReference type="EMBL" id="JACMSC010000020">
    <property type="protein sequence ID" value="KAG6471470.1"/>
    <property type="molecule type" value="Genomic_DNA"/>
</dbReference>
<dbReference type="GO" id="GO:0000325">
    <property type="term" value="C:plant-type vacuole"/>
    <property type="evidence" value="ECO:0007669"/>
    <property type="project" value="TreeGrafter"/>
</dbReference>
<dbReference type="PANTHER" id="PTHR45977:SF11">
    <property type="entry name" value="E3 UBIQUITIN PROTEIN LIGASE RIE1"/>
    <property type="match status" value="1"/>
</dbReference>
<evidence type="ECO:0000259" key="15">
    <source>
        <dbReference type="PROSITE" id="PS50089"/>
    </source>
</evidence>
<dbReference type="Pfam" id="PF13639">
    <property type="entry name" value="zf-RING_2"/>
    <property type="match status" value="1"/>
</dbReference>
<keyword evidence="4" id="KW-0808">Transferase</keyword>
<dbReference type="EC" id="2.3.2.27" evidence="3"/>
<evidence type="ECO:0000313" key="16">
    <source>
        <dbReference type="EMBL" id="KAG6471470.1"/>
    </source>
</evidence>
<dbReference type="SMART" id="SM00184">
    <property type="entry name" value="RING"/>
    <property type="match status" value="1"/>
</dbReference>
<dbReference type="InterPro" id="IPR001841">
    <property type="entry name" value="Znf_RING"/>
</dbReference>
<gene>
    <name evidence="16" type="ORF">ZIOFF_068912</name>
</gene>
<keyword evidence="7 12" id="KW-0863">Zinc-finger</keyword>
<name>A0A8J5EPI6_ZINOF</name>
<evidence type="ECO:0000256" key="2">
    <source>
        <dbReference type="ARBA" id="ARBA00004141"/>
    </source>
</evidence>
<keyword evidence="17" id="KW-1185">Reference proteome</keyword>
<dbReference type="GO" id="GO:0008270">
    <property type="term" value="F:zinc ion binding"/>
    <property type="evidence" value="ECO:0007669"/>
    <property type="project" value="UniProtKB-KW"/>
</dbReference>
<reference evidence="16 17" key="1">
    <citation type="submission" date="2020-08" db="EMBL/GenBank/DDBJ databases">
        <title>Plant Genome Project.</title>
        <authorList>
            <person name="Zhang R.-G."/>
        </authorList>
    </citation>
    <scope>NUCLEOTIDE SEQUENCE [LARGE SCALE GENOMIC DNA]</scope>
    <source>
        <tissue evidence="16">Rhizome</tissue>
    </source>
</reference>
<proteinExistence type="predicted"/>
<keyword evidence="11 14" id="KW-0472">Membrane</keyword>
<dbReference type="GO" id="GO:0061630">
    <property type="term" value="F:ubiquitin protein ligase activity"/>
    <property type="evidence" value="ECO:0007669"/>
    <property type="project" value="UniProtKB-EC"/>
</dbReference>
<feature type="domain" description="RING-type" evidence="15">
    <location>
        <begin position="235"/>
        <end position="276"/>
    </location>
</feature>
<feature type="region of interest" description="Disordered" evidence="13">
    <location>
        <begin position="1"/>
        <end position="33"/>
    </location>
</feature>
<accession>A0A8J5EPI6</accession>
<evidence type="ECO:0000256" key="6">
    <source>
        <dbReference type="ARBA" id="ARBA00022723"/>
    </source>
</evidence>
<dbReference type="GO" id="GO:0016020">
    <property type="term" value="C:membrane"/>
    <property type="evidence" value="ECO:0007669"/>
    <property type="project" value="UniProtKB-SubCell"/>
</dbReference>
<evidence type="ECO:0000256" key="13">
    <source>
        <dbReference type="SAM" id="MobiDB-lite"/>
    </source>
</evidence>
<evidence type="ECO:0000256" key="11">
    <source>
        <dbReference type="ARBA" id="ARBA00023136"/>
    </source>
</evidence>
<comment type="subcellular location">
    <subcellularLocation>
        <location evidence="2">Membrane</location>
        <topology evidence="2">Multi-pass membrane protein</topology>
    </subcellularLocation>
</comment>
<evidence type="ECO:0000256" key="3">
    <source>
        <dbReference type="ARBA" id="ARBA00012483"/>
    </source>
</evidence>
<feature type="transmembrane region" description="Helical" evidence="14">
    <location>
        <begin position="155"/>
        <end position="177"/>
    </location>
</feature>
<dbReference type="CDD" id="cd16454">
    <property type="entry name" value="RING-H2_PA-TM-RING"/>
    <property type="match status" value="1"/>
</dbReference>
<dbReference type="Proteomes" id="UP000734854">
    <property type="component" value="Unassembled WGS sequence"/>
</dbReference>
<keyword evidence="8" id="KW-0833">Ubl conjugation pathway</keyword>
<keyword evidence="6" id="KW-0479">Metal-binding</keyword>
<keyword evidence="10 14" id="KW-1133">Transmembrane helix</keyword>
<comment type="catalytic activity">
    <reaction evidence="1">
        <text>S-ubiquitinyl-[E2 ubiquitin-conjugating enzyme]-L-cysteine + [acceptor protein]-L-lysine = [E2 ubiquitin-conjugating enzyme]-L-cysteine + N(6)-ubiquitinyl-[acceptor protein]-L-lysine.</text>
        <dbReference type="EC" id="2.3.2.27"/>
    </reaction>
</comment>
<evidence type="ECO:0000256" key="1">
    <source>
        <dbReference type="ARBA" id="ARBA00000900"/>
    </source>
</evidence>
<dbReference type="InterPro" id="IPR013083">
    <property type="entry name" value="Znf_RING/FYVE/PHD"/>
</dbReference>
<evidence type="ECO:0000256" key="10">
    <source>
        <dbReference type="ARBA" id="ARBA00022989"/>
    </source>
</evidence>
<evidence type="ECO:0000256" key="7">
    <source>
        <dbReference type="ARBA" id="ARBA00022771"/>
    </source>
</evidence>
<dbReference type="PROSITE" id="PS50089">
    <property type="entry name" value="ZF_RING_2"/>
    <property type="match status" value="1"/>
</dbReference>
<evidence type="ECO:0000313" key="17">
    <source>
        <dbReference type="Proteomes" id="UP000734854"/>
    </source>
</evidence>
<evidence type="ECO:0000256" key="8">
    <source>
        <dbReference type="ARBA" id="ARBA00022786"/>
    </source>
</evidence>
<keyword evidence="5 14" id="KW-0812">Transmembrane</keyword>
<organism evidence="16 17">
    <name type="scientific">Zingiber officinale</name>
    <name type="common">Ginger</name>
    <name type="synonym">Amomum zingiber</name>
    <dbReference type="NCBI Taxonomy" id="94328"/>
    <lineage>
        <taxon>Eukaryota</taxon>
        <taxon>Viridiplantae</taxon>
        <taxon>Streptophyta</taxon>
        <taxon>Embryophyta</taxon>
        <taxon>Tracheophyta</taxon>
        <taxon>Spermatophyta</taxon>
        <taxon>Magnoliopsida</taxon>
        <taxon>Liliopsida</taxon>
        <taxon>Zingiberales</taxon>
        <taxon>Zingiberaceae</taxon>
        <taxon>Zingiber</taxon>
    </lineage>
</organism>